<feature type="chain" id="PRO_5002158043" description="chitin deacetylase" evidence="16">
    <location>
        <begin position="21"/>
        <end position="480"/>
    </location>
</feature>
<evidence type="ECO:0000259" key="17">
    <source>
        <dbReference type="PROSITE" id="PS51677"/>
    </source>
</evidence>
<dbReference type="GO" id="GO:0009272">
    <property type="term" value="P:fungal-type cell wall biogenesis"/>
    <property type="evidence" value="ECO:0007669"/>
    <property type="project" value="UniProtKB-ARBA"/>
</dbReference>
<evidence type="ECO:0000256" key="4">
    <source>
        <dbReference type="ARBA" id="ARBA00022622"/>
    </source>
</evidence>
<evidence type="ECO:0000256" key="16">
    <source>
        <dbReference type="SAM" id="SignalP"/>
    </source>
</evidence>
<name>A0A0C2WKG1_SERVB</name>
<dbReference type="GO" id="GO:0005886">
    <property type="term" value="C:plasma membrane"/>
    <property type="evidence" value="ECO:0007669"/>
    <property type="project" value="UniProtKB-SubCell"/>
</dbReference>
<evidence type="ECO:0000256" key="2">
    <source>
        <dbReference type="ARBA" id="ARBA00004609"/>
    </source>
</evidence>
<dbReference type="Pfam" id="PF01522">
    <property type="entry name" value="Polysacc_deac_1"/>
    <property type="match status" value="1"/>
</dbReference>
<dbReference type="InterPro" id="IPR050248">
    <property type="entry name" value="Polysacc_deacetylase_ArnD"/>
</dbReference>
<feature type="domain" description="NodB homology" evidence="17">
    <location>
        <begin position="173"/>
        <end position="385"/>
    </location>
</feature>
<keyword evidence="10" id="KW-0170">Cobalt</keyword>
<evidence type="ECO:0000256" key="12">
    <source>
        <dbReference type="ARBA" id="ARBA00023316"/>
    </source>
</evidence>
<dbReference type="AlphaFoldDB" id="A0A0C2WKG1"/>
<keyword evidence="16" id="KW-0732">Signal</keyword>
<gene>
    <name evidence="18" type="ORF">M408DRAFT_25095</name>
</gene>
<keyword evidence="12" id="KW-0961">Cell wall biogenesis/degradation</keyword>
<feature type="signal peptide" evidence="16">
    <location>
        <begin position="1"/>
        <end position="20"/>
    </location>
</feature>
<keyword evidence="3" id="KW-1003">Cell membrane</keyword>
<dbReference type="PANTHER" id="PTHR10587:SF133">
    <property type="entry name" value="CHITIN DEACETYLASE 1-RELATED"/>
    <property type="match status" value="1"/>
</dbReference>
<reference evidence="18 19" key="1">
    <citation type="submission" date="2014-04" db="EMBL/GenBank/DDBJ databases">
        <authorList>
            <consortium name="DOE Joint Genome Institute"/>
            <person name="Kuo A."/>
            <person name="Zuccaro A."/>
            <person name="Kohler A."/>
            <person name="Nagy L.G."/>
            <person name="Floudas D."/>
            <person name="Copeland A."/>
            <person name="Barry K.W."/>
            <person name="Cichocki N."/>
            <person name="Veneault-Fourrey C."/>
            <person name="LaButti K."/>
            <person name="Lindquist E.A."/>
            <person name="Lipzen A."/>
            <person name="Lundell T."/>
            <person name="Morin E."/>
            <person name="Murat C."/>
            <person name="Sun H."/>
            <person name="Tunlid A."/>
            <person name="Henrissat B."/>
            <person name="Grigoriev I.V."/>
            <person name="Hibbett D.S."/>
            <person name="Martin F."/>
            <person name="Nordberg H.P."/>
            <person name="Cantor M.N."/>
            <person name="Hua S.X."/>
        </authorList>
    </citation>
    <scope>NUCLEOTIDE SEQUENCE [LARGE SCALE GENOMIC DNA]</scope>
    <source>
        <strain evidence="18 19">MAFF 305830</strain>
    </source>
</reference>
<evidence type="ECO:0000256" key="5">
    <source>
        <dbReference type="ARBA" id="ARBA00022723"/>
    </source>
</evidence>
<dbReference type="GO" id="GO:0006032">
    <property type="term" value="P:chitin catabolic process"/>
    <property type="evidence" value="ECO:0007669"/>
    <property type="project" value="UniProtKB-KW"/>
</dbReference>
<keyword evidence="6" id="KW-0378">Hydrolase</keyword>
<keyword evidence="8" id="KW-0472">Membrane</keyword>
<comment type="cofactor">
    <cofactor evidence="1">
        <name>Co(2+)</name>
        <dbReference type="ChEBI" id="CHEBI:48828"/>
    </cofactor>
</comment>
<keyword evidence="19" id="KW-1185">Reference proteome</keyword>
<keyword evidence="5" id="KW-0479">Metal-binding</keyword>
<dbReference type="PANTHER" id="PTHR10587">
    <property type="entry name" value="GLYCOSYL TRANSFERASE-RELATED"/>
    <property type="match status" value="1"/>
</dbReference>
<keyword evidence="11" id="KW-0449">Lipoprotein</keyword>
<evidence type="ECO:0000256" key="11">
    <source>
        <dbReference type="ARBA" id="ARBA00023288"/>
    </source>
</evidence>
<keyword evidence="4" id="KW-0325">Glycoprotein</keyword>
<keyword evidence="13" id="KW-0624">Polysaccharide degradation</keyword>
<evidence type="ECO:0000256" key="3">
    <source>
        <dbReference type="ARBA" id="ARBA00022475"/>
    </source>
</evidence>
<keyword evidence="4" id="KW-0336">GPI-anchor</keyword>
<dbReference type="GO" id="GO:0000272">
    <property type="term" value="P:polysaccharide catabolic process"/>
    <property type="evidence" value="ECO:0007669"/>
    <property type="project" value="UniProtKB-KW"/>
</dbReference>
<dbReference type="Proteomes" id="UP000054097">
    <property type="component" value="Unassembled WGS sequence"/>
</dbReference>
<evidence type="ECO:0000256" key="15">
    <source>
        <dbReference type="ARBA" id="ARBA00048494"/>
    </source>
</evidence>
<evidence type="ECO:0000256" key="8">
    <source>
        <dbReference type="ARBA" id="ARBA00023136"/>
    </source>
</evidence>
<keyword evidence="7" id="KW-0146">Chitin degradation</keyword>
<dbReference type="PROSITE" id="PS51677">
    <property type="entry name" value="NODB"/>
    <property type="match status" value="1"/>
</dbReference>
<dbReference type="OrthoDB" id="407355at2759"/>
<dbReference type="GO" id="GO:0046872">
    <property type="term" value="F:metal ion binding"/>
    <property type="evidence" value="ECO:0007669"/>
    <property type="project" value="UniProtKB-KW"/>
</dbReference>
<evidence type="ECO:0000256" key="9">
    <source>
        <dbReference type="ARBA" id="ARBA00023277"/>
    </source>
</evidence>
<sequence length="480" mass="51768">MPVRKVFPLAILALAAAVDAHLFAVGGEPTPTLAKRQDAYPTGPEYDVPKPISQITALPGDYSSYTLTIPTTWPGGATASLQGAPVLPEPTLNNSDYPTPELIPPENSPEVDEWYNAIDWSNIANFTITANRTNCADPANGDALAQAGTGGRCWWTCGQCTRDVDITTCKDPMQYGHGYDDGPGYYTPKLLKYLESQNLHATFYLVGSKVLYRPEMVRYEYMTGHELSVHTWSHGGTNLLGLTQMTNRQIVAELGWTKKIIKDVTGVTPTTMRPPFGDIDDRVRGISLAMGLTPIIWTSQPGVNGGAETTWDSGDWNVHAGLQNNGVLAEPNQQSFEETLNSSSQLDHGVIALQHDIYNEAVNLAIGYTLPWLLAHEPRFDIKPVMQCQGRPIADMYNETQTNRDGPWYGTGDIATRTSNIGFDEVSSVPSLSSRTYVSTGTGTVASTSKPNAGLKTAGVVQGLAASMMALSAGVLVGAL</sequence>
<evidence type="ECO:0000313" key="19">
    <source>
        <dbReference type="Proteomes" id="UP000054097"/>
    </source>
</evidence>
<dbReference type="GO" id="GO:0098552">
    <property type="term" value="C:side of membrane"/>
    <property type="evidence" value="ECO:0007669"/>
    <property type="project" value="UniProtKB-KW"/>
</dbReference>
<evidence type="ECO:0000256" key="1">
    <source>
        <dbReference type="ARBA" id="ARBA00001941"/>
    </source>
</evidence>
<proteinExistence type="predicted"/>
<dbReference type="EC" id="3.5.1.41" evidence="14"/>
<dbReference type="Gene3D" id="3.20.20.370">
    <property type="entry name" value="Glycoside hydrolase/deacetylase"/>
    <property type="match status" value="1"/>
</dbReference>
<evidence type="ECO:0000256" key="6">
    <source>
        <dbReference type="ARBA" id="ARBA00022801"/>
    </source>
</evidence>
<evidence type="ECO:0000256" key="14">
    <source>
        <dbReference type="ARBA" id="ARBA00024056"/>
    </source>
</evidence>
<organism evidence="18 19">
    <name type="scientific">Serendipita vermifera MAFF 305830</name>
    <dbReference type="NCBI Taxonomy" id="933852"/>
    <lineage>
        <taxon>Eukaryota</taxon>
        <taxon>Fungi</taxon>
        <taxon>Dikarya</taxon>
        <taxon>Basidiomycota</taxon>
        <taxon>Agaricomycotina</taxon>
        <taxon>Agaricomycetes</taxon>
        <taxon>Sebacinales</taxon>
        <taxon>Serendipitaceae</taxon>
        <taxon>Serendipita</taxon>
    </lineage>
</organism>
<dbReference type="STRING" id="933852.A0A0C2WKG1"/>
<evidence type="ECO:0000313" key="18">
    <source>
        <dbReference type="EMBL" id="KIM26828.1"/>
    </source>
</evidence>
<reference evidence="19" key="2">
    <citation type="submission" date="2015-01" db="EMBL/GenBank/DDBJ databases">
        <title>Evolutionary Origins and Diversification of the Mycorrhizal Mutualists.</title>
        <authorList>
            <consortium name="DOE Joint Genome Institute"/>
            <consortium name="Mycorrhizal Genomics Consortium"/>
            <person name="Kohler A."/>
            <person name="Kuo A."/>
            <person name="Nagy L.G."/>
            <person name="Floudas D."/>
            <person name="Copeland A."/>
            <person name="Barry K.W."/>
            <person name="Cichocki N."/>
            <person name="Veneault-Fourrey C."/>
            <person name="LaButti K."/>
            <person name="Lindquist E.A."/>
            <person name="Lipzen A."/>
            <person name="Lundell T."/>
            <person name="Morin E."/>
            <person name="Murat C."/>
            <person name="Riley R."/>
            <person name="Ohm R."/>
            <person name="Sun H."/>
            <person name="Tunlid A."/>
            <person name="Henrissat B."/>
            <person name="Grigoriev I.V."/>
            <person name="Hibbett D.S."/>
            <person name="Martin F."/>
        </authorList>
    </citation>
    <scope>NUCLEOTIDE SEQUENCE [LARGE SCALE GENOMIC DNA]</scope>
    <source>
        <strain evidence="19">MAFF 305830</strain>
    </source>
</reference>
<dbReference type="SUPFAM" id="SSF88713">
    <property type="entry name" value="Glycoside hydrolase/deacetylase"/>
    <property type="match status" value="1"/>
</dbReference>
<comment type="catalytic activity">
    <reaction evidence="15">
        <text>[(1-&gt;4)-N-acetyl-beta-D-glucosaminyl](n) + n H2O = chitosan + n acetate</text>
        <dbReference type="Rhea" id="RHEA:10464"/>
        <dbReference type="Rhea" id="RHEA-COMP:9593"/>
        <dbReference type="Rhea" id="RHEA-COMP:9597"/>
        <dbReference type="ChEBI" id="CHEBI:15377"/>
        <dbReference type="ChEBI" id="CHEBI:17029"/>
        <dbReference type="ChEBI" id="CHEBI:30089"/>
        <dbReference type="ChEBI" id="CHEBI:57704"/>
        <dbReference type="EC" id="3.5.1.41"/>
    </reaction>
    <physiologicalReaction direction="left-to-right" evidence="15">
        <dbReference type="Rhea" id="RHEA:10465"/>
    </physiologicalReaction>
</comment>
<protein>
    <recommendedName>
        <fullName evidence="14">chitin deacetylase</fullName>
        <ecNumber evidence="14">3.5.1.41</ecNumber>
    </recommendedName>
</protein>
<comment type="subcellular location">
    <subcellularLocation>
        <location evidence="2">Cell membrane</location>
        <topology evidence="2">Lipid-anchor</topology>
        <topology evidence="2">GPI-anchor</topology>
    </subcellularLocation>
</comment>
<dbReference type="HOGENOM" id="CLU_030200_2_0_1"/>
<dbReference type="InterPro" id="IPR011330">
    <property type="entry name" value="Glyco_hydro/deAcase_b/a-brl"/>
</dbReference>
<accession>A0A0C2WKG1</accession>
<evidence type="ECO:0000256" key="13">
    <source>
        <dbReference type="ARBA" id="ARBA00023326"/>
    </source>
</evidence>
<evidence type="ECO:0000256" key="7">
    <source>
        <dbReference type="ARBA" id="ARBA00023024"/>
    </source>
</evidence>
<evidence type="ECO:0000256" key="10">
    <source>
        <dbReference type="ARBA" id="ARBA00023285"/>
    </source>
</evidence>
<dbReference type="GO" id="GO:0071555">
    <property type="term" value="P:cell wall organization"/>
    <property type="evidence" value="ECO:0007669"/>
    <property type="project" value="UniProtKB-KW"/>
</dbReference>
<keyword evidence="9" id="KW-0119">Carbohydrate metabolism</keyword>
<dbReference type="GO" id="GO:0004099">
    <property type="term" value="F:chitin deacetylase activity"/>
    <property type="evidence" value="ECO:0007669"/>
    <property type="project" value="UniProtKB-EC"/>
</dbReference>
<dbReference type="InterPro" id="IPR002509">
    <property type="entry name" value="NODB_dom"/>
</dbReference>
<dbReference type="EMBL" id="KN824303">
    <property type="protein sequence ID" value="KIM26828.1"/>
    <property type="molecule type" value="Genomic_DNA"/>
</dbReference>